<feature type="domain" description="Malonyl-CoA:ACP transacylase (MAT)" evidence="6">
    <location>
        <begin position="56"/>
        <end position="398"/>
    </location>
</feature>
<gene>
    <name evidence="7" type="ORF">EJ05DRAFT_498879</name>
</gene>
<dbReference type="SUPFAM" id="SSF52151">
    <property type="entry name" value="FabD/lysophospholipase-like"/>
    <property type="match status" value="1"/>
</dbReference>
<protein>
    <recommendedName>
        <fullName evidence="1">[acyl-carrier-protein] S-malonyltransferase</fullName>
        <ecNumber evidence="1">2.3.1.39</ecNumber>
    </recommendedName>
</protein>
<dbReference type="AlphaFoldDB" id="A0A6A6WC98"/>
<keyword evidence="8" id="KW-1185">Reference proteome</keyword>
<sequence length="417" mass="45728">MASKALRPAVRPRLPIPNTTTSHIRPRDLNCRCTAKRRCYSSEAPASKRRPKTALFFPGQGVQRVGMADLWVSAFPATAKPLLDEIDSVLQIPLSTIIASGSNAVLTQTENAQPAIMAVSVLVMRILEREFGFATGERIDVVLGHSLGEFAALVAGGYLRFDDALRLVRTRAEVMARCSREAFEQEGSEFGMIALVCENQARMEALLDGIQEFLGLAGPGAKSDSADDTPAVRQVMVANINSKNQIVLSGNVERMQTLLAHLRQFGGHDPRSVRLKADTPFHNPLMMPAQETMKRVLGRKSGFSGGDMVAWPGLMPCISNVTGRPFRDRESLKDLLSRSCVETVQWWSSIKYLDQEEKVRRWIGVGPGKVGRNLVGKEVGMKGAVKGGGVWGITDPREIEICLKGLEDTENVEDEED</sequence>
<dbReference type="InterPro" id="IPR016036">
    <property type="entry name" value="Malonyl_transacylase_ACP-bd"/>
</dbReference>
<dbReference type="GeneID" id="54487798"/>
<dbReference type="InterPro" id="IPR001227">
    <property type="entry name" value="Ac_transferase_dom_sf"/>
</dbReference>
<dbReference type="GO" id="GO:0005739">
    <property type="term" value="C:mitochondrion"/>
    <property type="evidence" value="ECO:0007669"/>
    <property type="project" value="TreeGrafter"/>
</dbReference>
<dbReference type="RefSeq" id="XP_033602125.1">
    <property type="nucleotide sequence ID" value="XM_033746744.1"/>
</dbReference>
<evidence type="ECO:0000256" key="4">
    <source>
        <dbReference type="ARBA" id="ARBA00048462"/>
    </source>
</evidence>
<dbReference type="EC" id="2.3.1.39" evidence="1"/>
<evidence type="ECO:0000256" key="3">
    <source>
        <dbReference type="ARBA" id="ARBA00023315"/>
    </source>
</evidence>
<reference evidence="7" key="1">
    <citation type="journal article" date="2020" name="Stud. Mycol.">
        <title>101 Dothideomycetes genomes: a test case for predicting lifestyles and emergence of pathogens.</title>
        <authorList>
            <person name="Haridas S."/>
            <person name="Albert R."/>
            <person name="Binder M."/>
            <person name="Bloem J."/>
            <person name="Labutti K."/>
            <person name="Salamov A."/>
            <person name="Andreopoulos B."/>
            <person name="Baker S."/>
            <person name="Barry K."/>
            <person name="Bills G."/>
            <person name="Bluhm B."/>
            <person name="Cannon C."/>
            <person name="Castanera R."/>
            <person name="Culley D."/>
            <person name="Daum C."/>
            <person name="Ezra D."/>
            <person name="Gonzalez J."/>
            <person name="Henrissat B."/>
            <person name="Kuo A."/>
            <person name="Liang C."/>
            <person name="Lipzen A."/>
            <person name="Lutzoni F."/>
            <person name="Magnuson J."/>
            <person name="Mondo S."/>
            <person name="Nolan M."/>
            <person name="Ohm R."/>
            <person name="Pangilinan J."/>
            <person name="Park H.-J."/>
            <person name="Ramirez L."/>
            <person name="Alfaro M."/>
            <person name="Sun H."/>
            <person name="Tritt A."/>
            <person name="Yoshinaga Y."/>
            <person name="Zwiers L.-H."/>
            <person name="Turgeon B."/>
            <person name="Goodwin S."/>
            <person name="Spatafora J."/>
            <person name="Crous P."/>
            <person name="Grigoriev I."/>
        </authorList>
    </citation>
    <scope>NUCLEOTIDE SEQUENCE</scope>
    <source>
        <strain evidence="7">CBS 121739</strain>
    </source>
</reference>
<evidence type="ECO:0000313" key="7">
    <source>
        <dbReference type="EMBL" id="KAF2759674.1"/>
    </source>
</evidence>
<dbReference type="PANTHER" id="PTHR42681:SF1">
    <property type="entry name" value="MALONYL-COA-ACYL CARRIER PROTEIN TRANSACYLASE, MITOCHONDRIAL"/>
    <property type="match status" value="1"/>
</dbReference>
<evidence type="ECO:0000259" key="6">
    <source>
        <dbReference type="SMART" id="SM00827"/>
    </source>
</evidence>
<dbReference type="SUPFAM" id="SSF55048">
    <property type="entry name" value="Probable ACP-binding domain of malonyl-CoA ACP transacylase"/>
    <property type="match status" value="1"/>
</dbReference>
<dbReference type="OrthoDB" id="541883at2759"/>
<evidence type="ECO:0000313" key="8">
    <source>
        <dbReference type="Proteomes" id="UP000799437"/>
    </source>
</evidence>
<organism evidence="7 8">
    <name type="scientific">Pseudovirgaria hyperparasitica</name>
    <dbReference type="NCBI Taxonomy" id="470096"/>
    <lineage>
        <taxon>Eukaryota</taxon>
        <taxon>Fungi</taxon>
        <taxon>Dikarya</taxon>
        <taxon>Ascomycota</taxon>
        <taxon>Pezizomycotina</taxon>
        <taxon>Dothideomycetes</taxon>
        <taxon>Dothideomycetes incertae sedis</taxon>
        <taxon>Acrospermales</taxon>
        <taxon>Acrospermaceae</taxon>
        <taxon>Pseudovirgaria</taxon>
    </lineage>
</organism>
<dbReference type="InterPro" id="IPR050858">
    <property type="entry name" value="Mal-CoA-ACP_Trans/PKS_FabD"/>
</dbReference>
<dbReference type="EMBL" id="ML996569">
    <property type="protein sequence ID" value="KAF2759674.1"/>
    <property type="molecule type" value="Genomic_DNA"/>
</dbReference>
<dbReference type="GO" id="GO:0004314">
    <property type="term" value="F:[acyl-carrier-protein] S-malonyltransferase activity"/>
    <property type="evidence" value="ECO:0007669"/>
    <property type="project" value="UniProtKB-EC"/>
</dbReference>
<evidence type="ECO:0000256" key="5">
    <source>
        <dbReference type="SAM" id="MobiDB-lite"/>
    </source>
</evidence>
<dbReference type="PANTHER" id="PTHR42681">
    <property type="entry name" value="MALONYL-COA-ACYL CARRIER PROTEIN TRANSACYLASE, MITOCHONDRIAL"/>
    <property type="match status" value="1"/>
</dbReference>
<dbReference type="Gene3D" id="3.40.366.10">
    <property type="entry name" value="Malonyl-Coenzyme A Acyl Carrier Protein, domain 2"/>
    <property type="match status" value="1"/>
</dbReference>
<dbReference type="InterPro" id="IPR014043">
    <property type="entry name" value="Acyl_transferase_dom"/>
</dbReference>
<keyword evidence="3" id="KW-0012">Acyltransferase</keyword>
<dbReference type="Pfam" id="PF00698">
    <property type="entry name" value="Acyl_transf_1"/>
    <property type="match status" value="1"/>
</dbReference>
<comment type="catalytic activity">
    <reaction evidence="4">
        <text>holo-[ACP] + malonyl-CoA = malonyl-[ACP] + CoA</text>
        <dbReference type="Rhea" id="RHEA:41792"/>
        <dbReference type="Rhea" id="RHEA-COMP:9623"/>
        <dbReference type="Rhea" id="RHEA-COMP:9685"/>
        <dbReference type="ChEBI" id="CHEBI:57287"/>
        <dbReference type="ChEBI" id="CHEBI:57384"/>
        <dbReference type="ChEBI" id="CHEBI:64479"/>
        <dbReference type="ChEBI" id="CHEBI:78449"/>
        <dbReference type="EC" id="2.3.1.39"/>
    </reaction>
</comment>
<feature type="region of interest" description="Disordered" evidence="5">
    <location>
        <begin position="1"/>
        <end position="25"/>
    </location>
</feature>
<dbReference type="GO" id="GO:0006633">
    <property type="term" value="P:fatty acid biosynthetic process"/>
    <property type="evidence" value="ECO:0007669"/>
    <property type="project" value="TreeGrafter"/>
</dbReference>
<dbReference type="Proteomes" id="UP000799437">
    <property type="component" value="Unassembled WGS sequence"/>
</dbReference>
<evidence type="ECO:0000256" key="1">
    <source>
        <dbReference type="ARBA" id="ARBA00013258"/>
    </source>
</evidence>
<evidence type="ECO:0000256" key="2">
    <source>
        <dbReference type="ARBA" id="ARBA00022679"/>
    </source>
</evidence>
<dbReference type="InterPro" id="IPR016035">
    <property type="entry name" value="Acyl_Trfase/lysoPLipase"/>
</dbReference>
<name>A0A6A6WC98_9PEZI</name>
<proteinExistence type="predicted"/>
<dbReference type="SMART" id="SM00827">
    <property type="entry name" value="PKS_AT"/>
    <property type="match status" value="1"/>
</dbReference>
<dbReference type="Gene3D" id="3.30.70.250">
    <property type="entry name" value="Malonyl-CoA ACP transacylase, ACP-binding"/>
    <property type="match status" value="1"/>
</dbReference>
<accession>A0A6A6WC98</accession>
<keyword evidence="2" id="KW-0808">Transferase</keyword>